<dbReference type="GO" id="GO:0003676">
    <property type="term" value="F:nucleic acid binding"/>
    <property type="evidence" value="ECO:0007669"/>
    <property type="project" value="InterPro"/>
</dbReference>
<evidence type="ECO:0000259" key="3">
    <source>
        <dbReference type="PROSITE" id="PS50158"/>
    </source>
</evidence>
<name>A0AAV8X728_9CUCU</name>
<dbReference type="PANTHER" id="PTHR33223:SF6">
    <property type="entry name" value="CCHC-TYPE DOMAIN-CONTAINING PROTEIN"/>
    <property type="match status" value="1"/>
</dbReference>
<dbReference type="SMART" id="SM00343">
    <property type="entry name" value="ZnF_C2HC"/>
    <property type="match status" value="2"/>
</dbReference>
<feature type="region of interest" description="Disordered" evidence="2">
    <location>
        <begin position="373"/>
        <end position="395"/>
    </location>
</feature>
<protein>
    <recommendedName>
        <fullName evidence="3">CCHC-type domain-containing protein</fullName>
    </recommendedName>
</protein>
<dbReference type="Proteomes" id="UP001162162">
    <property type="component" value="Unassembled WGS sequence"/>
</dbReference>
<evidence type="ECO:0000256" key="2">
    <source>
        <dbReference type="SAM" id="MobiDB-lite"/>
    </source>
</evidence>
<dbReference type="SUPFAM" id="SSF57756">
    <property type="entry name" value="Retrovirus zinc finger-like domains"/>
    <property type="match status" value="1"/>
</dbReference>
<dbReference type="Pfam" id="PF00098">
    <property type="entry name" value="zf-CCHC"/>
    <property type="match status" value="1"/>
</dbReference>
<accession>A0AAV8X728</accession>
<evidence type="ECO:0000313" key="4">
    <source>
        <dbReference type="EMBL" id="KAJ8934607.1"/>
    </source>
</evidence>
<dbReference type="AlphaFoldDB" id="A0AAV8X728"/>
<dbReference type="EMBL" id="JAPWTK010001013">
    <property type="protein sequence ID" value="KAJ8934607.1"/>
    <property type="molecule type" value="Genomic_DNA"/>
</dbReference>
<keyword evidence="1" id="KW-0479">Metal-binding</keyword>
<gene>
    <name evidence="4" type="ORF">NQ318_002951</name>
</gene>
<organism evidence="4 5">
    <name type="scientific">Aromia moschata</name>
    <dbReference type="NCBI Taxonomy" id="1265417"/>
    <lineage>
        <taxon>Eukaryota</taxon>
        <taxon>Metazoa</taxon>
        <taxon>Ecdysozoa</taxon>
        <taxon>Arthropoda</taxon>
        <taxon>Hexapoda</taxon>
        <taxon>Insecta</taxon>
        <taxon>Pterygota</taxon>
        <taxon>Neoptera</taxon>
        <taxon>Endopterygota</taxon>
        <taxon>Coleoptera</taxon>
        <taxon>Polyphaga</taxon>
        <taxon>Cucujiformia</taxon>
        <taxon>Chrysomeloidea</taxon>
        <taxon>Cerambycidae</taxon>
        <taxon>Cerambycinae</taxon>
        <taxon>Callichromatini</taxon>
        <taxon>Aromia</taxon>
    </lineage>
</organism>
<dbReference type="InterPro" id="IPR001878">
    <property type="entry name" value="Znf_CCHC"/>
</dbReference>
<sequence>MYCFGDGPLAAVIRFDYLVYSDALRCIPSHCIPIGLLAAVIQSECNVADGDYSPRLLAAVTQSVMKETEGVDDTVRCAVAAGQGLTTAPSGSSTPMDELTPSRALASVGETESRTNDSLSAVEQLTNVMREVFSNLSHREQRPSTSTGFRGDAVPYFDPEDSTQDIMMWCGKIDELRGVFNWSEDATIYYALAKLKGLAQTWYRSLSSVKYSWSEWKEKLQRAFPSSKDFAERLEEMMKRKKNPGETYIRYYFEKLSLIHNCGNISGSDAVACIIHGLQDDHVKTSARGGNYAEPEELFTYLRTVKNVPSYAKEAKFNSKKSYIDKMNRGKSDGSSSSGLTCFTCGKSGHKSFQCKSSSSSTNRFCTFCHKKGHEESRCFSKQNKKPTTSKDSTL</sequence>
<keyword evidence="1" id="KW-0863">Zinc-finger</keyword>
<dbReference type="PROSITE" id="PS50158">
    <property type="entry name" value="ZF_CCHC"/>
    <property type="match status" value="1"/>
</dbReference>
<proteinExistence type="predicted"/>
<feature type="compositionally biased region" description="Polar residues" evidence="2">
    <location>
        <begin position="380"/>
        <end position="395"/>
    </location>
</feature>
<keyword evidence="1" id="KW-0862">Zinc</keyword>
<dbReference type="Gene3D" id="4.10.60.10">
    <property type="entry name" value="Zinc finger, CCHC-type"/>
    <property type="match status" value="1"/>
</dbReference>
<evidence type="ECO:0000313" key="5">
    <source>
        <dbReference type="Proteomes" id="UP001162162"/>
    </source>
</evidence>
<feature type="domain" description="CCHC-type" evidence="3">
    <location>
        <begin position="342"/>
        <end position="357"/>
    </location>
</feature>
<evidence type="ECO:0000256" key="1">
    <source>
        <dbReference type="PROSITE-ProRule" id="PRU00047"/>
    </source>
</evidence>
<dbReference type="PANTHER" id="PTHR33223">
    <property type="entry name" value="CCHC-TYPE DOMAIN-CONTAINING PROTEIN"/>
    <property type="match status" value="1"/>
</dbReference>
<comment type="caution">
    <text evidence="4">The sequence shown here is derived from an EMBL/GenBank/DDBJ whole genome shotgun (WGS) entry which is preliminary data.</text>
</comment>
<dbReference type="InterPro" id="IPR036875">
    <property type="entry name" value="Znf_CCHC_sf"/>
</dbReference>
<dbReference type="GO" id="GO:0008270">
    <property type="term" value="F:zinc ion binding"/>
    <property type="evidence" value="ECO:0007669"/>
    <property type="project" value="UniProtKB-KW"/>
</dbReference>
<keyword evidence="5" id="KW-1185">Reference proteome</keyword>
<reference evidence="4" key="1">
    <citation type="journal article" date="2023" name="Insect Mol. Biol.">
        <title>Genome sequencing provides insights into the evolution of gene families encoding plant cell wall-degrading enzymes in longhorned beetles.</title>
        <authorList>
            <person name="Shin N.R."/>
            <person name="Okamura Y."/>
            <person name="Kirsch R."/>
            <person name="Pauchet Y."/>
        </authorList>
    </citation>
    <scope>NUCLEOTIDE SEQUENCE</scope>
    <source>
        <strain evidence="4">AMC_N1</strain>
    </source>
</reference>